<dbReference type="Proteomes" id="UP000663555">
    <property type="component" value="Chromosome"/>
</dbReference>
<accession>A0ABX7MNE2</accession>
<dbReference type="InterPro" id="IPR046158">
    <property type="entry name" value="DUF6160"/>
</dbReference>
<proteinExistence type="predicted"/>
<feature type="domain" description="DUF6160" evidence="2">
    <location>
        <begin position="5"/>
        <end position="97"/>
    </location>
</feature>
<feature type="signal peptide" evidence="1">
    <location>
        <begin position="1"/>
        <end position="22"/>
    </location>
</feature>
<dbReference type="RefSeq" id="WP_206642955.1">
    <property type="nucleotide sequence ID" value="NZ_CP071247.1"/>
</dbReference>
<dbReference type="Pfam" id="PF19657">
    <property type="entry name" value="DUF6160"/>
    <property type="match status" value="1"/>
</dbReference>
<organism evidence="3 4">
    <name type="scientific">Marinobacter salinisoli</name>
    <dbReference type="NCBI Taxonomy" id="2769486"/>
    <lineage>
        <taxon>Bacteria</taxon>
        <taxon>Pseudomonadati</taxon>
        <taxon>Pseudomonadota</taxon>
        <taxon>Gammaproteobacteria</taxon>
        <taxon>Pseudomonadales</taxon>
        <taxon>Marinobacteraceae</taxon>
        <taxon>Marinobacter</taxon>
    </lineage>
</organism>
<reference evidence="3 4" key="1">
    <citation type="submission" date="2021-03" db="EMBL/GenBank/DDBJ databases">
        <title>Genome sequencing of Marinobacter sp. LPB0319.</title>
        <authorList>
            <person name="Kim J."/>
        </authorList>
    </citation>
    <scope>NUCLEOTIDE SEQUENCE [LARGE SCALE GENOMIC DNA]</scope>
    <source>
        <strain evidence="3 4">LPB0319</strain>
    </source>
</reference>
<sequence>MATSKKQIVLVLFSLAAPLAYSDLAPVTDNELADVTGQSGLTVSYSGHATLGQLKFEKLGSIQVDGITMGGAGVTASGAAAGFGTYFDDALVMVDIASDGTLDVRWEPESGSFIDWGFRADSVSLTSSTSMQTEMLSGVEAWGYLRRSYRRIEPELGSNGLSQGSNVYTAYTVEDLSADALPGTVGLKGAYVKGTESQGLQLGSATLTSEFSRWATGGAAGFDSPLSDIESGFAAMEYSYRPVAATDSPTGAETVEIQIHGFAADIGVAGMSVGQTDLGAMVLDNVQVHDTVLTFHP</sequence>
<evidence type="ECO:0000259" key="2">
    <source>
        <dbReference type="Pfam" id="PF19657"/>
    </source>
</evidence>
<feature type="chain" id="PRO_5047506563" description="DUF6160 domain-containing protein" evidence="1">
    <location>
        <begin position="23"/>
        <end position="297"/>
    </location>
</feature>
<keyword evidence="4" id="KW-1185">Reference proteome</keyword>
<gene>
    <name evidence="3" type="ORF">LPB19_11035</name>
</gene>
<evidence type="ECO:0000256" key="1">
    <source>
        <dbReference type="SAM" id="SignalP"/>
    </source>
</evidence>
<name>A0ABX7MNE2_9GAMM</name>
<protein>
    <recommendedName>
        <fullName evidence="2">DUF6160 domain-containing protein</fullName>
    </recommendedName>
</protein>
<evidence type="ECO:0000313" key="4">
    <source>
        <dbReference type="Proteomes" id="UP000663555"/>
    </source>
</evidence>
<dbReference type="EMBL" id="CP071247">
    <property type="protein sequence ID" value="QSP93733.1"/>
    <property type="molecule type" value="Genomic_DNA"/>
</dbReference>
<keyword evidence="1" id="KW-0732">Signal</keyword>
<evidence type="ECO:0000313" key="3">
    <source>
        <dbReference type="EMBL" id="QSP93733.1"/>
    </source>
</evidence>